<dbReference type="SUPFAM" id="SSF52317">
    <property type="entry name" value="Class I glutamine amidotransferase-like"/>
    <property type="match status" value="1"/>
</dbReference>
<dbReference type="InterPro" id="IPR005801">
    <property type="entry name" value="ADC_synthase"/>
</dbReference>
<dbReference type="GO" id="GO:0000162">
    <property type="term" value="P:L-tryptophan biosynthetic process"/>
    <property type="evidence" value="ECO:0007669"/>
    <property type="project" value="UniProtKB-UniRule"/>
</dbReference>
<keyword evidence="2" id="KW-0822">Tryptophan biosynthesis</keyword>
<dbReference type="InterPro" id="IPR006221">
    <property type="entry name" value="TrpG/PapA_dom"/>
</dbReference>
<feature type="domain" description="Anthranilate synthase component I N-terminal" evidence="5">
    <location>
        <begin position="38"/>
        <end position="193"/>
    </location>
</feature>
<dbReference type="Pfam" id="PF04715">
    <property type="entry name" value="Anth_synt_I_N"/>
    <property type="match status" value="1"/>
</dbReference>
<evidence type="ECO:0000259" key="5">
    <source>
        <dbReference type="Pfam" id="PF04715"/>
    </source>
</evidence>
<protein>
    <recommendedName>
        <fullName evidence="2">Anthranilate synthase</fullName>
        <ecNumber evidence="2">4.1.3.27</ecNumber>
    </recommendedName>
</protein>
<dbReference type="PANTHER" id="PTHR11236">
    <property type="entry name" value="AMINOBENZOATE/ANTHRANILATE SYNTHASE"/>
    <property type="match status" value="1"/>
</dbReference>
<dbReference type="NCBIfam" id="TIGR01815">
    <property type="entry name" value="TrpE-clade3"/>
    <property type="match status" value="1"/>
</dbReference>
<gene>
    <name evidence="6" type="ORF">Ssi02_76270</name>
</gene>
<dbReference type="RefSeq" id="WP_204033198.1">
    <property type="nucleotide sequence ID" value="NZ_BOOW01000059.1"/>
</dbReference>
<dbReference type="NCBIfam" id="NF010081">
    <property type="entry name" value="PRK13566.1"/>
    <property type="match status" value="1"/>
</dbReference>
<dbReference type="PIRSF" id="PIRSF036934">
    <property type="entry name" value="TrpE-G"/>
    <property type="match status" value="1"/>
</dbReference>
<dbReference type="PANTHER" id="PTHR11236:SF9">
    <property type="entry name" value="ANTHRANILATE SYNTHASE COMPONENT 1"/>
    <property type="match status" value="1"/>
</dbReference>
<dbReference type="EC" id="4.1.3.27" evidence="2"/>
<evidence type="ECO:0000259" key="4">
    <source>
        <dbReference type="Pfam" id="PF00425"/>
    </source>
</evidence>
<dbReference type="InterPro" id="IPR029062">
    <property type="entry name" value="Class_I_gatase-like"/>
</dbReference>
<dbReference type="Pfam" id="PF00425">
    <property type="entry name" value="Chorismate_bind"/>
    <property type="match status" value="1"/>
</dbReference>
<name>A0A919VBB2_9ACTN</name>
<dbReference type="AlphaFoldDB" id="A0A919VBB2"/>
<accession>A0A919VBB2</accession>
<feature type="domain" description="Chorismate-utilising enzyme C-terminal" evidence="4">
    <location>
        <begin position="236"/>
        <end position="487"/>
    </location>
</feature>
<organism evidence="6 7">
    <name type="scientific">Sinosporangium siamense</name>
    <dbReference type="NCBI Taxonomy" id="1367973"/>
    <lineage>
        <taxon>Bacteria</taxon>
        <taxon>Bacillati</taxon>
        <taxon>Actinomycetota</taxon>
        <taxon>Actinomycetes</taxon>
        <taxon>Streptosporangiales</taxon>
        <taxon>Streptosporangiaceae</taxon>
        <taxon>Sinosporangium</taxon>
    </lineage>
</organism>
<sequence>MEISGYTTASGVAVEVSAGDVPESVLEEIVSSLGRRRGGVLSSGMEYPGRYSRWHLAYVDPCLEIVARGRRISARALNARGRIVLPAVTSCLLAAGKPTEEPSGDRVEVHVPESEDLLPEEMRSRRPTVFSAIREVIAAFKGDDEHLGLYGAFGYDLAFQFEPIRQVLTRPADQRDLVLHLPDRVLVVDRKRETSREYLYEFTVDGVTTAGLPRDGETLPLAPPPAEIPSDPVRGHYAEVVAAAKEKFVRGDLFEVVPGQVFHAPCADPPAFYRHLRASNPAPYEFLFNLGDGEHLVGASPEMYVRVGGDRVETCPISGTIARGVDPVEDAENIRTLLSSIKEESELTMCTDVDRNDKSRVCVPGSVKVIGRRQIEMYSRVIHTVDHIEGRLRPEFDALDAFLTHMWAVTVTGAPKTWAMQFIEEHEATTRRWYGGAVGYIGFDGSMNTGLTLRTAQIRGGVAAVRAGATLLFDSDPHAEERETELKASALLGALAAVGRPAAEPAEPAEAEQPGAGMSVLLVDHEDSFVNTLADYFRRQGAEVTTLRHGFPLRMLDELAPSLVVLSPGPGWPSDFGTSALLDAVYERGLPVFGVCLGLQAMVEHAGGTLSLLPYPEHGKRGQVGREGESALLSGLPAEFTAARYHSVHAKREGVIGFDSTAFTPDGAVMAIEDPANRRFAVQFHPESILTTEGGAGEKIIANVLKLAARNT</sequence>
<dbReference type="Gene3D" id="3.60.120.10">
    <property type="entry name" value="Anthranilate synthase"/>
    <property type="match status" value="1"/>
</dbReference>
<keyword evidence="1" id="KW-0315">Glutamine amidotransferase</keyword>
<dbReference type="SUPFAM" id="SSF56322">
    <property type="entry name" value="ADC synthase"/>
    <property type="match status" value="1"/>
</dbReference>
<comment type="caution">
    <text evidence="6">The sequence shown here is derived from an EMBL/GenBank/DDBJ whole genome shotgun (WGS) entry which is preliminary data.</text>
</comment>
<evidence type="ECO:0000259" key="3">
    <source>
        <dbReference type="Pfam" id="PF00117"/>
    </source>
</evidence>
<evidence type="ECO:0000313" key="7">
    <source>
        <dbReference type="Proteomes" id="UP000606172"/>
    </source>
</evidence>
<dbReference type="Pfam" id="PF00117">
    <property type="entry name" value="GATase"/>
    <property type="match status" value="1"/>
</dbReference>
<dbReference type="Proteomes" id="UP000606172">
    <property type="component" value="Unassembled WGS sequence"/>
</dbReference>
<comment type="pathway">
    <text evidence="2">Amino-acid biosynthesis; L-tryptophan biosynthesis; L-tryptophan from chorismate: step 1/5.</text>
</comment>
<dbReference type="PROSITE" id="PS51273">
    <property type="entry name" value="GATASE_TYPE_1"/>
    <property type="match status" value="1"/>
</dbReference>
<dbReference type="InterPro" id="IPR017926">
    <property type="entry name" value="GATASE"/>
</dbReference>
<keyword evidence="7" id="KW-1185">Reference proteome</keyword>
<dbReference type="CDD" id="cd01743">
    <property type="entry name" value="GATase1_Anthranilate_Synthase"/>
    <property type="match status" value="1"/>
</dbReference>
<evidence type="ECO:0000256" key="2">
    <source>
        <dbReference type="PIRNR" id="PIRNR036934"/>
    </source>
</evidence>
<dbReference type="InterPro" id="IPR006805">
    <property type="entry name" value="Anth_synth_I_N"/>
</dbReference>
<dbReference type="PRINTS" id="PR00096">
    <property type="entry name" value="GATASE"/>
</dbReference>
<evidence type="ECO:0000256" key="1">
    <source>
        <dbReference type="ARBA" id="ARBA00022962"/>
    </source>
</evidence>
<dbReference type="EMBL" id="BOOW01000059">
    <property type="protein sequence ID" value="GII97396.1"/>
    <property type="molecule type" value="Genomic_DNA"/>
</dbReference>
<dbReference type="InterPro" id="IPR010112">
    <property type="entry name" value="TrpE-G_bact"/>
</dbReference>
<reference evidence="6" key="1">
    <citation type="submission" date="2021-01" db="EMBL/GenBank/DDBJ databases">
        <title>Whole genome shotgun sequence of Sinosporangium siamense NBRC 109515.</title>
        <authorList>
            <person name="Komaki H."/>
            <person name="Tamura T."/>
        </authorList>
    </citation>
    <scope>NUCLEOTIDE SEQUENCE</scope>
    <source>
        <strain evidence="6">NBRC 109515</strain>
    </source>
</reference>
<keyword evidence="2" id="KW-0028">Amino-acid biosynthesis</keyword>
<comment type="catalytic activity">
    <reaction evidence="2">
        <text>chorismate + L-glutamine = anthranilate + pyruvate + L-glutamate + H(+)</text>
        <dbReference type="Rhea" id="RHEA:21732"/>
        <dbReference type="ChEBI" id="CHEBI:15361"/>
        <dbReference type="ChEBI" id="CHEBI:15378"/>
        <dbReference type="ChEBI" id="CHEBI:16567"/>
        <dbReference type="ChEBI" id="CHEBI:29748"/>
        <dbReference type="ChEBI" id="CHEBI:29985"/>
        <dbReference type="ChEBI" id="CHEBI:58359"/>
        <dbReference type="EC" id="4.1.3.27"/>
    </reaction>
</comment>
<dbReference type="InterPro" id="IPR019999">
    <property type="entry name" value="Anth_synth_I-like"/>
</dbReference>
<dbReference type="PRINTS" id="PR00097">
    <property type="entry name" value="ANTSNTHASEII"/>
</dbReference>
<feature type="domain" description="Glutamine amidotransferase" evidence="3">
    <location>
        <begin position="521"/>
        <end position="695"/>
    </location>
</feature>
<evidence type="ECO:0000313" key="6">
    <source>
        <dbReference type="EMBL" id="GII97396.1"/>
    </source>
</evidence>
<dbReference type="Gene3D" id="3.40.50.880">
    <property type="match status" value="1"/>
</dbReference>
<dbReference type="GO" id="GO:0004049">
    <property type="term" value="F:anthranilate synthase activity"/>
    <property type="evidence" value="ECO:0007669"/>
    <property type="project" value="UniProtKB-UniRule"/>
</dbReference>
<proteinExistence type="predicted"/>
<keyword evidence="2" id="KW-0057">Aromatic amino acid biosynthesis</keyword>
<dbReference type="InterPro" id="IPR015890">
    <property type="entry name" value="Chorismate_C"/>
</dbReference>
<keyword evidence="2" id="KW-0456">Lyase</keyword>